<protein>
    <submittedName>
        <fullName evidence="2">Uncharacterized protein</fullName>
    </submittedName>
</protein>
<accession>A0A6N2MQ82</accession>
<feature type="transmembrane region" description="Helical" evidence="1">
    <location>
        <begin position="62"/>
        <end position="80"/>
    </location>
</feature>
<dbReference type="EMBL" id="CAADRP010001851">
    <property type="protein sequence ID" value="VFU54615.1"/>
    <property type="molecule type" value="Genomic_DNA"/>
</dbReference>
<evidence type="ECO:0000256" key="1">
    <source>
        <dbReference type="SAM" id="Phobius"/>
    </source>
</evidence>
<sequence length="188" mass="21316">MMFMRKSAFRAAASSAFQLQQQQMEMVFSFLPHFLVSYSSNITTFLPLLLQRNLLCLKKMTGLLVIIAITLVLMMLGFILSHGSLPKRNSIPLLSLCAIKWICSCHSQCLFSNILINCFVAQTCSFCCLCLGRCSNLRYSHVISYNTISMVCSNWQHKYGSSVFKKMEQMGQAKLVTTVHHRHLCKIG</sequence>
<keyword evidence="1" id="KW-0472">Membrane</keyword>
<proteinExistence type="predicted"/>
<organism evidence="2">
    <name type="scientific">Salix viminalis</name>
    <name type="common">Common osier</name>
    <name type="synonym">Basket willow</name>
    <dbReference type="NCBI Taxonomy" id="40686"/>
    <lineage>
        <taxon>Eukaryota</taxon>
        <taxon>Viridiplantae</taxon>
        <taxon>Streptophyta</taxon>
        <taxon>Embryophyta</taxon>
        <taxon>Tracheophyta</taxon>
        <taxon>Spermatophyta</taxon>
        <taxon>Magnoliopsida</taxon>
        <taxon>eudicotyledons</taxon>
        <taxon>Gunneridae</taxon>
        <taxon>Pentapetalae</taxon>
        <taxon>rosids</taxon>
        <taxon>fabids</taxon>
        <taxon>Malpighiales</taxon>
        <taxon>Salicaceae</taxon>
        <taxon>Saliceae</taxon>
        <taxon>Salix</taxon>
    </lineage>
</organism>
<keyword evidence="1" id="KW-0812">Transmembrane</keyword>
<name>A0A6N2MQ82_SALVM</name>
<keyword evidence="1" id="KW-1133">Transmembrane helix</keyword>
<reference evidence="2" key="1">
    <citation type="submission" date="2019-03" db="EMBL/GenBank/DDBJ databases">
        <authorList>
            <person name="Mank J."/>
            <person name="Almeida P."/>
        </authorList>
    </citation>
    <scope>NUCLEOTIDE SEQUENCE</scope>
    <source>
        <strain evidence="2">78183</strain>
    </source>
</reference>
<evidence type="ECO:0000313" key="2">
    <source>
        <dbReference type="EMBL" id="VFU54615.1"/>
    </source>
</evidence>
<dbReference type="AlphaFoldDB" id="A0A6N2MQ82"/>
<gene>
    <name evidence="2" type="ORF">SVIM_LOCUS383009</name>
</gene>
<feature type="transmembrane region" description="Helical" evidence="1">
    <location>
        <begin position="31"/>
        <end position="50"/>
    </location>
</feature>